<proteinExistence type="predicted"/>
<organism evidence="2 3">
    <name type="scientific">Streptomyces bluensis</name>
    <dbReference type="NCBI Taxonomy" id="33897"/>
    <lineage>
        <taxon>Bacteria</taxon>
        <taxon>Bacillati</taxon>
        <taxon>Actinomycetota</taxon>
        <taxon>Actinomycetes</taxon>
        <taxon>Kitasatosporales</taxon>
        <taxon>Streptomycetaceae</taxon>
        <taxon>Streptomyces</taxon>
    </lineage>
</organism>
<keyword evidence="3" id="KW-1185">Reference proteome</keyword>
<evidence type="ECO:0000313" key="3">
    <source>
        <dbReference type="Proteomes" id="UP001602058"/>
    </source>
</evidence>
<evidence type="ECO:0000313" key="2">
    <source>
        <dbReference type="EMBL" id="MFF4523442.1"/>
    </source>
</evidence>
<comment type="caution">
    <text evidence="2">The sequence shown here is derived from an EMBL/GenBank/DDBJ whole genome shotgun (WGS) entry which is preliminary data.</text>
</comment>
<sequence length="211" mass="24268">MPRLSRRDRALRPKVRVNRRPQDKLGVRAAQEAAEQTARDQRLNLKIAGLVAILSVPALVISLYGLYLQIQNDNETGQKEAARVNWSLAWSNNQKKVTGVVVENRSLNPASLTTLVMMDPDGNEIHRYFFDYITPCTRETYTYPSNAKEAIKEWDRPGMTRLYFVDSTGKLWRNEDFAPQEVHHDFVADTGEEMIDKYDMKYKTEELQACG</sequence>
<protein>
    <submittedName>
        <fullName evidence="2">Uncharacterized protein</fullName>
    </submittedName>
</protein>
<keyword evidence="1" id="KW-0812">Transmembrane</keyword>
<keyword evidence="1" id="KW-1133">Transmembrane helix</keyword>
<reference evidence="2 3" key="1">
    <citation type="submission" date="2024-10" db="EMBL/GenBank/DDBJ databases">
        <title>The Natural Products Discovery Center: Release of the First 8490 Sequenced Strains for Exploring Actinobacteria Biosynthetic Diversity.</title>
        <authorList>
            <person name="Kalkreuter E."/>
            <person name="Kautsar S.A."/>
            <person name="Yang D."/>
            <person name="Bader C.D."/>
            <person name="Teijaro C.N."/>
            <person name="Fluegel L."/>
            <person name="Davis C.M."/>
            <person name="Simpson J.R."/>
            <person name="Lauterbach L."/>
            <person name="Steele A.D."/>
            <person name="Gui C."/>
            <person name="Meng S."/>
            <person name="Li G."/>
            <person name="Viehrig K."/>
            <person name="Ye F."/>
            <person name="Su P."/>
            <person name="Kiefer A.F."/>
            <person name="Nichols A."/>
            <person name="Cepeda A.J."/>
            <person name="Yan W."/>
            <person name="Fan B."/>
            <person name="Jiang Y."/>
            <person name="Adhikari A."/>
            <person name="Zheng C.-J."/>
            <person name="Schuster L."/>
            <person name="Cowan T.M."/>
            <person name="Smanski M.J."/>
            <person name="Chevrette M.G."/>
            <person name="De Carvalho L.P.S."/>
            <person name="Shen B."/>
        </authorList>
    </citation>
    <scope>NUCLEOTIDE SEQUENCE [LARGE SCALE GENOMIC DNA]</scope>
    <source>
        <strain evidence="2 3">NPDC001390</strain>
    </source>
</reference>
<dbReference type="EMBL" id="JBIAWJ010000009">
    <property type="protein sequence ID" value="MFF4523442.1"/>
    <property type="molecule type" value="Genomic_DNA"/>
</dbReference>
<dbReference type="Proteomes" id="UP001602058">
    <property type="component" value="Unassembled WGS sequence"/>
</dbReference>
<keyword evidence="1" id="KW-0472">Membrane</keyword>
<accession>A0ABW6UJU5</accession>
<dbReference type="RefSeq" id="WP_387887791.1">
    <property type="nucleotide sequence ID" value="NZ_JBIAWJ010000009.1"/>
</dbReference>
<name>A0ABW6UJU5_9ACTN</name>
<evidence type="ECO:0000256" key="1">
    <source>
        <dbReference type="SAM" id="Phobius"/>
    </source>
</evidence>
<gene>
    <name evidence="2" type="ORF">ACFY1D_18770</name>
</gene>
<feature type="transmembrane region" description="Helical" evidence="1">
    <location>
        <begin position="47"/>
        <end position="67"/>
    </location>
</feature>